<evidence type="ECO:0000313" key="1">
    <source>
        <dbReference type="EMBL" id="PTW36835.1"/>
    </source>
</evidence>
<evidence type="ECO:0000313" key="2">
    <source>
        <dbReference type="Proteomes" id="UP000244037"/>
    </source>
</evidence>
<dbReference type="Proteomes" id="UP000244037">
    <property type="component" value="Unassembled WGS sequence"/>
</dbReference>
<accession>A0A8E2VG20</accession>
<gene>
    <name evidence="1" type="ORF">C8N38_1332</name>
</gene>
<proteinExistence type="predicted"/>
<dbReference type="EMBL" id="QAYC01000033">
    <property type="protein sequence ID" value="PTW36835.1"/>
    <property type="molecule type" value="Genomic_DNA"/>
</dbReference>
<sequence length="68" mass="7320">MAEAPLFRADQVLIAATAALAVPPVMDCDVTARRLTMALDVVPHIDLNGPTYGLAFEIEASGSRRPRR</sequence>
<organism evidence="1 2">
    <name type="scientific">Rhodovulum kholense</name>
    <dbReference type="NCBI Taxonomy" id="453584"/>
    <lineage>
        <taxon>Bacteria</taxon>
        <taxon>Pseudomonadati</taxon>
        <taxon>Pseudomonadota</taxon>
        <taxon>Alphaproteobacteria</taxon>
        <taxon>Rhodobacterales</taxon>
        <taxon>Paracoccaceae</taxon>
        <taxon>Rhodovulum</taxon>
    </lineage>
</organism>
<dbReference type="AlphaFoldDB" id="A0A8E2VG20"/>
<name>A0A8E2VG20_9RHOB</name>
<reference evidence="1 2" key="1">
    <citation type="submission" date="2018-04" db="EMBL/GenBank/DDBJ databases">
        <title>Genomic Encyclopedia of Archaeal and Bacterial Type Strains, Phase II (KMG-II): from individual species to whole genera.</title>
        <authorList>
            <person name="Goeker M."/>
        </authorList>
    </citation>
    <scope>NUCLEOTIDE SEQUENCE [LARGE SCALE GENOMIC DNA]</scope>
    <source>
        <strain evidence="1 2">DSM 19783</strain>
    </source>
</reference>
<dbReference type="RefSeq" id="WP_245895833.1">
    <property type="nucleotide sequence ID" value="NZ_QAYC01000033.1"/>
</dbReference>
<comment type="caution">
    <text evidence="1">The sequence shown here is derived from an EMBL/GenBank/DDBJ whole genome shotgun (WGS) entry which is preliminary data.</text>
</comment>
<keyword evidence="2" id="KW-1185">Reference proteome</keyword>
<protein>
    <submittedName>
        <fullName evidence="1">Uncharacterized protein</fullName>
    </submittedName>
</protein>